<reference evidence="2 3" key="2">
    <citation type="submission" date="2018-11" db="EMBL/GenBank/DDBJ databases">
        <authorList>
            <consortium name="Pathogen Informatics"/>
        </authorList>
    </citation>
    <scope>NUCLEOTIDE SEQUENCE [LARGE SCALE GENOMIC DNA]</scope>
</reference>
<feature type="region of interest" description="Disordered" evidence="1">
    <location>
        <begin position="575"/>
        <end position="596"/>
    </location>
</feature>
<dbReference type="OrthoDB" id="6258883at2759"/>
<feature type="compositionally biased region" description="Polar residues" evidence="1">
    <location>
        <begin position="576"/>
        <end position="594"/>
    </location>
</feature>
<name>A0A0R3WZI8_HYDTA</name>
<keyword evidence="3" id="KW-1185">Reference proteome</keyword>
<evidence type="ECO:0000313" key="3">
    <source>
        <dbReference type="Proteomes" id="UP000274429"/>
    </source>
</evidence>
<dbReference type="WBParaSite" id="TTAC_0000621101-mRNA-1">
    <property type="protein sequence ID" value="TTAC_0000621101-mRNA-1"/>
    <property type="gene ID" value="TTAC_0000621101"/>
</dbReference>
<evidence type="ECO:0000313" key="2">
    <source>
        <dbReference type="EMBL" id="VDM30366.1"/>
    </source>
</evidence>
<proteinExistence type="predicted"/>
<gene>
    <name evidence="2" type="ORF">TTAC_LOCUS6196</name>
</gene>
<dbReference type="EMBL" id="UYWX01020295">
    <property type="protein sequence ID" value="VDM30366.1"/>
    <property type="molecule type" value="Genomic_DNA"/>
</dbReference>
<sequence>MCSDSDPLTGFLLLVPYGDRKLATSTILNLRSKLNDQIELKGSVIGPLQQIKCLKQIFAHTPISLRRSMKSKIFAALEQCVQSSEALAVLAILLVIIETNTLRNSDRSDLEVADIVNTLPTLNSVVSKITQDFLAHRTNLLSLRAWTIVMLVYAYRQCLVWGSHQDCLDLEEASLQERVPLDAEIVSSPSVPKLLKIAFDCQVNNRPPLIPVEGYLLNDLLLVSAFSDSTEKYVRRQDENVCYNMLENRFDSICSSLKPAIHFKASENIDTLPPIAELHNFLRSLDLVKVQKYLQIVERRILDDPPPSDDMKQICKELILGAPTILLQAVGEIDEGSESSADCKSIYCSFLCGFLRVWIYALERRLILEVVPQSYLYLCGFINVRFQAMKLEDFVKVIGLVTQFLTVYLRVFRSNVLASPHWFLQMLSDCVTAIIDRFFSASDEEELANLEHALSPCIASVSRTWVSLRADEPNSRPELSRAVKGILDTIAVRIASTTVSQACGKQKKWKDTSSANDHRVCTALRPQVRQMLNQVLVFPILDVIDPWALQQSRVGLKPAAACEVLRALVVSHGEQQHSVSGGQGTTPSRGSNNVAFGHHGEVVAPVAVGGLSGERLKAKAAAKRQQRIRQQKHFRNL</sequence>
<accession>A0A0R3WZI8</accession>
<reference evidence="4" key="1">
    <citation type="submission" date="2017-02" db="UniProtKB">
        <authorList>
            <consortium name="WormBaseParasite"/>
        </authorList>
    </citation>
    <scope>IDENTIFICATION</scope>
</reference>
<evidence type="ECO:0000256" key="1">
    <source>
        <dbReference type="SAM" id="MobiDB-lite"/>
    </source>
</evidence>
<dbReference type="Proteomes" id="UP000274429">
    <property type="component" value="Unassembled WGS sequence"/>
</dbReference>
<organism evidence="4">
    <name type="scientific">Hydatigena taeniaeformis</name>
    <name type="common">Feline tapeworm</name>
    <name type="synonym">Taenia taeniaeformis</name>
    <dbReference type="NCBI Taxonomy" id="6205"/>
    <lineage>
        <taxon>Eukaryota</taxon>
        <taxon>Metazoa</taxon>
        <taxon>Spiralia</taxon>
        <taxon>Lophotrochozoa</taxon>
        <taxon>Platyhelminthes</taxon>
        <taxon>Cestoda</taxon>
        <taxon>Eucestoda</taxon>
        <taxon>Cyclophyllidea</taxon>
        <taxon>Taeniidae</taxon>
        <taxon>Hydatigera</taxon>
    </lineage>
</organism>
<dbReference type="STRING" id="6205.A0A0R3WZI8"/>
<dbReference type="AlphaFoldDB" id="A0A0R3WZI8"/>
<protein>
    <submittedName>
        <fullName evidence="4">Dilute domain-containing protein</fullName>
    </submittedName>
</protein>
<evidence type="ECO:0000313" key="4">
    <source>
        <dbReference type="WBParaSite" id="TTAC_0000621101-mRNA-1"/>
    </source>
</evidence>